<name>A0ACA9KFY7_9GLOM</name>
<reference evidence="1" key="1">
    <citation type="submission" date="2021-06" db="EMBL/GenBank/DDBJ databases">
        <authorList>
            <person name="Kallberg Y."/>
            <person name="Tangrot J."/>
            <person name="Rosling A."/>
        </authorList>
    </citation>
    <scope>NUCLEOTIDE SEQUENCE</scope>
    <source>
        <strain evidence="1">MA461A</strain>
    </source>
</reference>
<gene>
    <name evidence="1" type="ORF">RPERSI_LOCUS517</name>
</gene>
<accession>A0ACA9KFY7</accession>
<dbReference type="Proteomes" id="UP000789920">
    <property type="component" value="Unassembled WGS sequence"/>
</dbReference>
<comment type="caution">
    <text evidence="1">The sequence shown here is derived from an EMBL/GenBank/DDBJ whole genome shotgun (WGS) entry which is preliminary data.</text>
</comment>
<proteinExistence type="predicted"/>
<evidence type="ECO:0000313" key="1">
    <source>
        <dbReference type="EMBL" id="CAG8469589.1"/>
    </source>
</evidence>
<organism evidence="1 2">
    <name type="scientific">Racocetra persica</name>
    <dbReference type="NCBI Taxonomy" id="160502"/>
    <lineage>
        <taxon>Eukaryota</taxon>
        <taxon>Fungi</taxon>
        <taxon>Fungi incertae sedis</taxon>
        <taxon>Mucoromycota</taxon>
        <taxon>Glomeromycotina</taxon>
        <taxon>Glomeromycetes</taxon>
        <taxon>Diversisporales</taxon>
        <taxon>Gigasporaceae</taxon>
        <taxon>Racocetra</taxon>
    </lineage>
</organism>
<sequence length="69" mass="8002">MSKKCAKWVPYKLSPNQKKESVSVFKQLLKVLDKKLAEKSFDSIKNLAWSVQAIVNLIPKEEYQKSFQS</sequence>
<protein>
    <submittedName>
        <fullName evidence="1">24186_t:CDS:1</fullName>
    </submittedName>
</protein>
<evidence type="ECO:0000313" key="2">
    <source>
        <dbReference type="Proteomes" id="UP000789920"/>
    </source>
</evidence>
<dbReference type="EMBL" id="CAJVQC010000404">
    <property type="protein sequence ID" value="CAG8469589.1"/>
    <property type="molecule type" value="Genomic_DNA"/>
</dbReference>
<keyword evidence="2" id="KW-1185">Reference proteome</keyword>